<dbReference type="Proteomes" id="UP000255469">
    <property type="component" value="Unassembled WGS sequence"/>
</dbReference>
<dbReference type="GO" id="GO:0009228">
    <property type="term" value="P:thiamine biosynthetic process"/>
    <property type="evidence" value="ECO:0007669"/>
    <property type="project" value="InterPro"/>
</dbReference>
<organism evidence="8 9">
    <name type="scientific">Prevotella denticola</name>
    <dbReference type="NCBI Taxonomy" id="28129"/>
    <lineage>
        <taxon>Bacteria</taxon>
        <taxon>Pseudomonadati</taxon>
        <taxon>Bacteroidota</taxon>
        <taxon>Bacteroidia</taxon>
        <taxon>Bacteroidales</taxon>
        <taxon>Prevotellaceae</taxon>
        <taxon>Prevotella</taxon>
    </lineage>
</organism>
<feature type="region of interest" description="Disordered" evidence="6">
    <location>
        <begin position="346"/>
        <end position="383"/>
    </location>
</feature>
<dbReference type="GO" id="GO:0008972">
    <property type="term" value="F:phosphomethylpyrimidine kinase activity"/>
    <property type="evidence" value="ECO:0007669"/>
    <property type="project" value="InterPro"/>
</dbReference>
<proteinExistence type="predicted"/>
<dbReference type="CDD" id="cd01169">
    <property type="entry name" value="HMPP_kinase"/>
    <property type="match status" value="1"/>
</dbReference>
<accession>A0A379E2S7</accession>
<sequence>MQDSIKSFYFASCFPADRERGCLLRHPVGISDIGNDNLKLLKTILTITGSDSTGGSGVQADIRTISALGGYAVSAVTSITVQNTLGIQAFHDLPADIVKGQIEAIINDVQPDTVKVGMIRTTETLAVVVDALLKYRPHHIIYDPVVTASNGDRLMADDVVRQIRQRLLPLCSIVILREGEAERLFDCTSLKGQGHGRVRSLILDDPMQHGLINSFSSALAVYLSQNEPMEQAIEHARKYVRTLVARKSDLSGRSSQLYNEFLEAVQKHYRTNRDVAFYADCLNVSPRYLSQVAHRISGKSPKNIIDHTLTEALACQLRTTQKTIQEIAYEHGFASQAQFSKFFRKQTGMAPSGWRKTSPGPSKGLPPAPQRPHPQPLSEWRGE</sequence>
<dbReference type="InterPro" id="IPR009057">
    <property type="entry name" value="Homeodomain-like_sf"/>
</dbReference>
<dbReference type="InterPro" id="IPR029056">
    <property type="entry name" value="Ribokinase-like"/>
</dbReference>
<keyword evidence="3" id="KW-0805">Transcription regulation</keyword>
<name>A0A379E2S7_9BACT</name>
<dbReference type="PANTHER" id="PTHR20858">
    <property type="entry name" value="PHOSPHOMETHYLPYRIMIDINE KINASE"/>
    <property type="match status" value="1"/>
</dbReference>
<dbReference type="Pfam" id="PF12833">
    <property type="entry name" value="HTH_18"/>
    <property type="match status" value="1"/>
</dbReference>
<dbReference type="EC" id="2.7.1.49" evidence="2"/>
<dbReference type="Gene3D" id="3.40.1190.20">
    <property type="match status" value="1"/>
</dbReference>
<dbReference type="InterPro" id="IPR020449">
    <property type="entry name" value="Tscrpt_reg_AraC-type_HTH"/>
</dbReference>
<comment type="pathway">
    <text evidence="1">Cofactor biosynthesis; thiamine diphosphate biosynthesis.</text>
</comment>
<evidence type="ECO:0000256" key="1">
    <source>
        <dbReference type="ARBA" id="ARBA00004948"/>
    </source>
</evidence>
<reference evidence="8 9" key="1">
    <citation type="submission" date="2018-06" db="EMBL/GenBank/DDBJ databases">
        <authorList>
            <consortium name="Pathogen Informatics"/>
            <person name="Doyle S."/>
        </authorList>
    </citation>
    <scope>NUCLEOTIDE SEQUENCE [LARGE SCALE GENOMIC DNA]</scope>
    <source>
        <strain evidence="8 9">NCTC13067</strain>
    </source>
</reference>
<dbReference type="PRINTS" id="PR00032">
    <property type="entry name" value="HTHARAC"/>
</dbReference>
<dbReference type="AlphaFoldDB" id="A0A379E2S7"/>
<dbReference type="InterPro" id="IPR004399">
    <property type="entry name" value="HMP/HMP-P_kinase_dom"/>
</dbReference>
<keyword evidence="8" id="KW-0808">Transferase</keyword>
<dbReference type="InterPro" id="IPR018060">
    <property type="entry name" value="HTH_AraC"/>
</dbReference>
<dbReference type="GO" id="GO:0043565">
    <property type="term" value="F:sequence-specific DNA binding"/>
    <property type="evidence" value="ECO:0007669"/>
    <property type="project" value="InterPro"/>
</dbReference>
<feature type="domain" description="HTH araC/xylS-type" evidence="7">
    <location>
        <begin position="259"/>
        <end position="357"/>
    </location>
</feature>
<evidence type="ECO:0000313" key="9">
    <source>
        <dbReference type="Proteomes" id="UP000255469"/>
    </source>
</evidence>
<protein>
    <recommendedName>
        <fullName evidence="2">hydroxymethylpyrimidine kinase</fullName>
        <ecNumber evidence="2">2.7.1.49</ecNumber>
    </recommendedName>
</protein>
<dbReference type="Pfam" id="PF08543">
    <property type="entry name" value="Phos_pyr_kin"/>
    <property type="match status" value="1"/>
</dbReference>
<evidence type="ECO:0000256" key="4">
    <source>
        <dbReference type="ARBA" id="ARBA00023125"/>
    </source>
</evidence>
<dbReference type="PANTHER" id="PTHR20858:SF17">
    <property type="entry name" value="HYDROXYMETHYLPYRIMIDINE_PHOSPHOMETHYLPYRIMIDINE KINASE THI20-RELATED"/>
    <property type="match status" value="1"/>
</dbReference>
<evidence type="ECO:0000259" key="7">
    <source>
        <dbReference type="PROSITE" id="PS01124"/>
    </source>
</evidence>
<keyword evidence="4" id="KW-0238">DNA-binding</keyword>
<dbReference type="GO" id="GO:0005829">
    <property type="term" value="C:cytosol"/>
    <property type="evidence" value="ECO:0007669"/>
    <property type="project" value="TreeGrafter"/>
</dbReference>
<dbReference type="EMBL" id="UGTM01000001">
    <property type="protein sequence ID" value="SUB86592.1"/>
    <property type="molecule type" value="Genomic_DNA"/>
</dbReference>
<evidence type="ECO:0000256" key="3">
    <source>
        <dbReference type="ARBA" id="ARBA00023015"/>
    </source>
</evidence>
<evidence type="ECO:0000256" key="6">
    <source>
        <dbReference type="SAM" id="MobiDB-lite"/>
    </source>
</evidence>
<dbReference type="InterPro" id="IPR013749">
    <property type="entry name" value="PM/HMP-P_kinase-1"/>
</dbReference>
<evidence type="ECO:0000256" key="5">
    <source>
        <dbReference type="ARBA" id="ARBA00023163"/>
    </source>
</evidence>
<feature type="compositionally biased region" description="Pro residues" evidence="6">
    <location>
        <begin position="364"/>
        <end position="375"/>
    </location>
</feature>
<dbReference type="SMART" id="SM00342">
    <property type="entry name" value="HTH_ARAC"/>
    <property type="match status" value="1"/>
</dbReference>
<keyword evidence="8" id="KW-0418">Kinase</keyword>
<gene>
    <name evidence="8" type="primary">thiD</name>
    <name evidence="8" type="ORF">NCTC13067_00232</name>
</gene>
<evidence type="ECO:0000256" key="2">
    <source>
        <dbReference type="ARBA" id="ARBA00012135"/>
    </source>
</evidence>
<evidence type="ECO:0000313" key="8">
    <source>
        <dbReference type="EMBL" id="SUB86592.1"/>
    </source>
</evidence>
<dbReference type="SUPFAM" id="SSF46689">
    <property type="entry name" value="Homeodomain-like"/>
    <property type="match status" value="1"/>
</dbReference>
<dbReference type="Gene3D" id="1.10.10.60">
    <property type="entry name" value="Homeodomain-like"/>
    <property type="match status" value="1"/>
</dbReference>
<dbReference type="SUPFAM" id="SSF53613">
    <property type="entry name" value="Ribokinase-like"/>
    <property type="match status" value="1"/>
</dbReference>
<dbReference type="GO" id="GO:0003700">
    <property type="term" value="F:DNA-binding transcription factor activity"/>
    <property type="evidence" value="ECO:0007669"/>
    <property type="project" value="InterPro"/>
</dbReference>
<dbReference type="GO" id="GO:0008902">
    <property type="term" value="F:hydroxymethylpyrimidine kinase activity"/>
    <property type="evidence" value="ECO:0007669"/>
    <property type="project" value="UniProtKB-EC"/>
</dbReference>
<dbReference type="PROSITE" id="PS01124">
    <property type="entry name" value="HTH_ARAC_FAMILY_2"/>
    <property type="match status" value="1"/>
</dbReference>
<keyword evidence="5" id="KW-0804">Transcription</keyword>